<keyword evidence="2" id="KW-0560">Oxidoreductase</keyword>
<name>A0AAJ0D851_9PEZI</name>
<feature type="region of interest" description="Disordered" evidence="3">
    <location>
        <begin position="316"/>
        <end position="413"/>
    </location>
</feature>
<reference evidence="4" key="1">
    <citation type="submission" date="2023-04" db="EMBL/GenBank/DDBJ databases">
        <title>Black Yeasts Isolated from many extreme environments.</title>
        <authorList>
            <person name="Coleine C."/>
            <person name="Stajich J.E."/>
            <person name="Selbmann L."/>
        </authorList>
    </citation>
    <scope>NUCLEOTIDE SEQUENCE</scope>
    <source>
        <strain evidence="4">CCFEE 5312</strain>
    </source>
</reference>
<dbReference type="PRINTS" id="PR00081">
    <property type="entry name" value="GDHRDH"/>
</dbReference>
<accession>A0AAJ0D851</accession>
<evidence type="ECO:0000256" key="1">
    <source>
        <dbReference type="ARBA" id="ARBA00006484"/>
    </source>
</evidence>
<dbReference type="PANTHER" id="PTHR42760">
    <property type="entry name" value="SHORT-CHAIN DEHYDROGENASES/REDUCTASES FAMILY MEMBER"/>
    <property type="match status" value="1"/>
</dbReference>
<dbReference type="SUPFAM" id="SSF51735">
    <property type="entry name" value="NAD(P)-binding Rossmann-fold domains"/>
    <property type="match status" value="1"/>
</dbReference>
<comment type="similarity">
    <text evidence="1">Belongs to the short-chain dehydrogenases/reductases (SDR) family.</text>
</comment>
<evidence type="ECO:0000256" key="2">
    <source>
        <dbReference type="ARBA" id="ARBA00023002"/>
    </source>
</evidence>
<organism evidence="4 5">
    <name type="scientific">Extremus antarcticus</name>
    <dbReference type="NCBI Taxonomy" id="702011"/>
    <lineage>
        <taxon>Eukaryota</taxon>
        <taxon>Fungi</taxon>
        <taxon>Dikarya</taxon>
        <taxon>Ascomycota</taxon>
        <taxon>Pezizomycotina</taxon>
        <taxon>Dothideomycetes</taxon>
        <taxon>Dothideomycetidae</taxon>
        <taxon>Mycosphaerellales</taxon>
        <taxon>Extremaceae</taxon>
        <taxon>Extremus</taxon>
    </lineage>
</organism>
<dbReference type="InterPro" id="IPR036291">
    <property type="entry name" value="NAD(P)-bd_dom_sf"/>
</dbReference>
<evidence type="ECO:0000313" key="4">
    <source>
        <dbReference type="EMBL" id="KAK3048751.1"/>
    </source>
</evidence>
<dbReference type="AlphaFoldDB" id="A0AAJ0D851"/>
<dbReference type="Pfam" id="PF00106">
    <property type="entry name" value="adh_short"/>
    <property type="match status" value="1"/>
</dbReference>
<feature type="compositionally biased region" description="Low complexity" evidence="3">
    <location>
        <begin position="404"/>
        <end position="413"/>
    </location>
</feature>
<comment type="caution">
    <text evidence="4">The sequence shown here is derived from an EMBL/GenBank/DDBJ whole genome shotgun (WGS) entry which is preliminary data.</text>
</comment>
<evidence type="ECO:0000313" key="5">
    <source>
        <dbReference type="Proteomes" id="UP001271007"/>
    </source>
</evidence>
<dbReference type="PANTHER" id="PTHR42760:SF37">
    <property type="entry name" value="CLAVALDEHYDE DEHYDROGENASE"/>
    <property type="match status" value="1"/>
</dbReference>
<evidence type="ECO:0000256" key="3">
    <source>
        <dbReference type="SAM" id="MobiDB-lite"/>
    </source>
</evidence>
<gene>
    <name evidence="4" type="ORF">LTR09_009863</name>
</gene>
<feature type="compositionally biased region" description="Polar residues" evidence="3">
    <location>
        <begin position="324"/>
        <end position="348"/>
    </location>
</feature>
<dbReference type="GO" id="GO:0016616">
    <property type="term" value="F:oxidoreductase activity, acting on the CH-OH group of donors, NAD or NADP as acceptor"/>
    <property type="evidence" value="ECO:0007669"/>
    <property type="project" value="TreeGrafter"/>
</dbReference>
<dbReference type="EMBL" id="JAWDJX010000045">
    <property type="protein sequence ID" value="KAK3048751.1"/>
    <property type="molecule type" value="Genomic_DNA"/>
</dbReference>
<dbReference type="Proteomes" id="UP001271007">
    <property type="component" value="Unassembled WGS sequence"/>
</dbReference>
<dbReference type="Gene3D" id="3.40.50.720">
    <property type="entry name" value="NAD(P)-binding Rossmann-like Domain"/>
    <property type="match status" value="1"/>
</dbReference>
<dbReference type="InterPro" id="IPR002347">
    <property type="entry name" value="SDR_fam"/>
</dbReference>
<evidence type="ECO:0008006" key="6">
    <source>
        <dbReference type="Google" id="ProtNLM"/>
    </source>
</evidence>
<dbReference type="CDD" id="cd05233">
    <property type="entry name" value="SDR_c"/>
    <property type="match status" value="1"/>
</dbReference>
<feature type="compositionally biased region" description="Polar residues" evidence="3">
    <location>
        <begin position="365"/>
        <end position="376"/>
    </location>
</feature>
<protein>
    <recommendedName>
        <fullName evidence="6">NAD(P)-binding protein</fullName>
    </recommendedName>
</protein>
<proteinExistence type="inferred from homology"/>
<sequence>MSYDRSDPTLVYTLPFQLTKKIHRSVPDSLQPETKENREAAKGKIVVITGGGTGIGAATAKVWVRAGAAGVVIAGRRQEKLDATVQELEQLKKGETMIFGVATDVKQETSVDNLYEQVNKRFGRPADVVFANAGAVGPIKPFTEETVANWWNIYEINVLGTHNTVRSWIKSQPDPTKPVGTVININSGIAGLIMPGVSAYSTSKSAVHRYMEYVAAEFPSLRAFTLLPGIVATDIGTDDGLVQYAKDEGEQTGALGLYLASPRGDWLKGSLTSINWDLEEMEAHKAEVADVYTSSAVESSTRSVFQNISKSLPVYKKRAPNPIAQPTTQPLATANHQQPSQEQQTSKSGAGLPQQAAFGDPSYPSLPQSGWSSSDAGNHGPGSTAPLDESQAGSPAHSQHSEGDSTSSESDSVVSFGKKDWSRYSDSEIPDLLIASFGVPFTDSGAPVQWPAAVFSMYHRAGNDALIHKDAIAIPITDSRPLDQIIREDRWDGPKRLIVSFWLDEPLKVARWAAEDDVVHRDVDQCIATLRPLLADWDIGFISEQEDEFEAWFNQTSPTRNMQLLAKLIIFAKSAGYEPVEGASGQDRQNRWRQGPKFSVVRFQECEV</sequence>
<keyword evidence="5" id="KW-1185">Reference proteome</keyword>